<dbReference type="AlphaFoldDB" id="A0A6H1ZUM7"/>
<name>A0A6H1ZUM7_9ZZZZ</name>
<dbReference type="EMBL" id="MT144242">
    <property type="protein sequence ID" value="QJA51179.1"/>
    <property type="molecule type" value="Genomic_DNA"/>
</dbReference>
<reference evidence="1" key="1">
    <citation type="submission" date="2020-03" db="EMBL/GenBank/DDBJ databases">
        <title>The deep terrestrial virosphere.</title>
        <authorList>
            <person name="Holmfeldt K."/>
            <person name="Nilsson E."/>
            <person name="Simone D."/>
            <person name="Lopez-Fernandez M."/>
            <person name="Wu X."/>
            <person name="de Brujin I."/>
            <person name="Lundin D."/>
            <person name="Andersson A."/>
            <person name="Bertilsson S."/>
            <person name="Dopson M."/>
        </authorList>
    </citation>
    <scope>NUCLEOTIDE SEQUENCE</scope>
    <source>
        <strain evidence="2">MM415B02021</strain>
        <strain evidence="1">TM448A02002</strain>
    </source>
</reference>
<protein>
    <submittedName>
        <fullName evidence="1">Uncharacterized protein</fullName>
    </submittedName>
</protein>
<proteinExistence type="predicted"/>
<evidence type="ECO:0000313" key="2">
    <source>
        <dbReference type="EMBL" id="QJA55649.1"/>
    </source>
</evidence>
<gene>
    <name evidence="2" type="ORF">MM415B02021_0011</name>
    <name evidence="1" type="ORF">TM448A02002_0012</name>
</gene>
<sequence>MQGDQDFAEIISQETIDKIDTDIANIMSGNATLTTIKGNILHTMTRQITVSDLTSASSMQTVKCFRASAGDLINDMVINLATPFQNIGVATIIKYKLGDLADDDGLVTLNHCGSVIPTGYKQTGQGAADKGLYLLNASSNRVNKIYANATDINISFVASHGWLASLDQGSMKVHLVRMAMEV</sequence>
<evidence type="ECO:0000313" key="1">
    <source>
        <dbReference type="EMBL" id="QJA51179.1"/>
    </source>
</evidence>
<dbReference type="EMBL" id="MT141170">
    <property type="protein sequence ID" value="QJA55649.1"/>
    <property type="molecule type" value="Genomic_DNA"/>
</dbReference>
<accession>A0A6H1ZUM7</accession>
<organism evidence="1">
    <name type="scientific">viral metagenome</name>
    <dbReference type="NCBI Taxonomy" id="1070528"/>
    <lineage>
        <taxon>unclassified sequences</taxon>
        <taxon>metagenomes</taxon>
        <taxon>organismal metagenomes</taxon>
    </lineage>
</organism>